<evidence type="ECO:0000256" key="2">
    <source>
        <dbReference type="ARBA" id="ARBA00022490"/>
    </source>
</evidence>
<comment type="caution">
    <text evidence="6">The sequence shown here is derived from an EMBL/GenBank/DDBJ whole genome shotgun (WGS) entry which is preliminary data.</text>
</comment>
<accession>A0ABR7ZU87</accession>
<gene>
    <name evidence="6" type="ORF">H6F41_02810</name>
</gene>
<dbReference type="PROSITE" id="PS00352">
    <property type="entry name" value="CSD_1"/>
    <property type="match status" value="1"/>
</dbReference>
<dbReference type="RefSeq" id="WP_190401941.1">
    <property type="nucleotide sequence ID" value="NZ_JACJQB010000002.1"/>
</dbReference>
<evidence type="ECO:0000256" key="1">
    <source>
        <dbReference type="ARBA" id="ARBA00004496"/>
    </source>
</evidence>
<sequence>MKSSLRSGQLIKWKDDQGFGFIQPVDGSQDIFLHISEIKDSNRRPQVGDTIYYYVVAKNDKVCASNAFILGVSS</sequence>
<dbReference type="InterPro" id="IPR002059">
    <property type="entry name" value="CSP_DNA-bd"/>
</dbReference>
<proteinExistence type="predicted"/>
<evidence type="ECO:0000313" key="7">
    <source>
        <dbReference type="Proteomes" id="UP000642094"/>
    </source>
</evidence>
<comment type="subcellular location">
    <subcellularLocation>
        <location evidence="1 4">Cytoplasm</location>
    </subcellularLocation>
</comment>
<dbReference type="PIRSF" id="PIRSF002599">
    <property type="entry name" value="Cold_shock_A"/>
    <property type="match status" value="1"/>
</dbReference>
<feature type="domain" description="CSD" evidence="5">
    <location>
        <begin position="6"/>
        <end position="69"/>
    </location>
</feature>
<dbReference type="InterPro" id="IPR012156">
    <property type="entry name" value="Cold_shock_CspA"/>
</dbReference>
<dbReference type="InterPro" id="IPR012340">
    <property type="entry name" value="NA-bd_OB-fold"/>
</dbReference>
<dbReference type="Pfam" id="PF00313">
    <property type="entry name" value="CSD"/>
    <property type="match status" value="1"/>
</dbReference>
<dbReference type="EMBL" id="JACJQB010000002">
    <property type="protein sequence ID" value="MBD2187074.1"/>
    <property type="molecule type" value="Genomic_DNA"/>
</dbReference>
<dbReference type="SMART" id="SM00357">
    <property type="entry name" value="CSP"/>
    <property type="match status" value="1"/>
</dbReference>
<name>A0ABR7ZU87_9CYAN</name>
<dbReference type="PANTHER" id="PTHR12962">
    <property type="entry name" value="CALCIUM-REGULATED HEAT STABLE PROTEIN CRHSP-24-RELATED"/>
    <property type="match status" value="1"/>
</dbReference>
<dbReference type="Gene3D" id="2.40.50.140">
    <property type="entry name" value="Nucleic acid-binding proteins"/>
    <property type="match status" value="1"/>
</dbReference>
<keyword evidence="3" id="KW-0597">Phosphoprotein</keyword>
<keyword evidence="2" id="KW-0963">Cytoplasm</keyword>
<dbReference type="InterPro" id="IPR011129">
    <property type="entry name" value="CSD"/>
</dbReference>
<organism evidence="6 7">
    <name type="scientific">Pseudanabaena mucicola FACHB-723</name>
    <dbReference type="NCBI Taxonomy" id="2692860"/>
    <lineage>
        <taxon>Bacteria</taxon>
        <taxon>Bacillati</taxon>
        <taxon>Cyanobacteriota</taxon>
        <taxon>Cyanophyceae</taxon>
        <taxon>Pseudanabaenales</taxon>
        <taxon>Pseudanabaenaceae</taxon>
        <taxon>Pseudanabaena</taxon>
    </lineage>
</organism>
<reference evidence="6 7" key="1">
    <citation type="journal article" date="2020" name="ISME J.">
        <title>Comparative genomics reveals insights into cyanobacterial evolution and habitat adaptation.</title>
        <authorList>
            <person name="Chen M.Y."/>
            <person name="Teng W.K."/>
            <person name="Zhao L."/>
            <person name="Hu C.X."/>
            <person name="Zhou Y.K."/>
            <person name="Han B.P."/>
            <person name="Song L.R."/>
            <person name="Shu W.S."/>
        </authorList>
    </citation>
    <scope>NUCLEOTIDE SEQUENCE [LARGE SCALE GENOMIC DNA]</scope>
    <source>
        <strain evidence="6 7">FACHB-723</strain>
    </source>
</reference>
<evidence type="ECO:0000313" key="6">
    <source>
        <dbReference type="EMBL" id="MBD2187074.1"/>
    </source>
</evidence>
<dbReference type="CDD" id="cd04458">
    <property type="entry name" value="CSP_CDS"/>
    <property type="match status" value="1"/>
</dbReference>
<evidence type="ECO:0000259" key="5">
    <source>
        <dbReference type="PROSITE" id="PS51857"/>
    </source>
</evidence>
<dbReference type="PANTHER" id="PTHR12962:SF1">
    <property type="entry name" value="COLD SHOCK DOMAIN-CONTAINING PROTEIN CG9705"/>
    <property type="match status" value="1"/>
</dbReference>
<evidence type="ECO:0000256" key="3">
    <source>
        <dbReference type="ARBA" id="ARBA00022553"/>
    </source>
</evidence>
<dbReference type="SUPFAM" id="SSF50249">
    <property type="entry name" value="Nucleic acid-binding proteins"/>
    <property type="match status" value="1"/>
</dbReference>
<dbReference type="InterPro" id="IPR052069">
    <property type="entry name" value="Ca-reg_mRNA-binding_domain"/>
</dbReference>
<dbReference type="Proteomes" id="UP000642094">
    <property type="component" value="Unassembled WGS sequence"/>
</dbReference>
<evidence type="ECO:0000256" key="4">
    <source>
        <dbReference type="RuleBase" id="RU000408"/>
    </source>
</evidence>
<dbReference type="PROSITE" id="PS51857">
    <property type="entry name" value="CSD_2"/>
    <property type="match status" value="1"/>
</dbReference>
<protein>
    <submittedName>
        <fullName evidence="6">Cold shock domain-containing protein</fullName>
    </submittedName>
</protein>
<keyword evidence="7" id="KW-1185">Reference proteome</keyword>
<dbReference type="InterPro" id="IPR019844">
    <property type="entry name" value="CSD_CS"/>
</dbReference>